<dbReference type="EMBL" id="JAEKJZ010000001">
    <property type="protein sequence ID" value="MBN9669481.1"/>
    <property type="molecule type" value="Genomic_DNA"/>
</dbReference>
<proteinExistence type="predicted"/>
<dbReference type="Proteomes" id="UP000664096">
    <property type="component" value="Unassembled WGS sequence"/>
</dbReference>
<protein>
    <submittedName>
        <fullName evidence="2">ImmA/IrrE family metallo-endopeptidase</fullName>
    </submittedName>
</protein>
<comment type="caution">
    <text evidence="2">The sequence shown here is derived from an EMBL/GenBank/DDBJ whole genome shotgun (WGS) entry which is preliminary data.</text>
</comment>
<accession>A0A939E9S9</accession>
<dbReference type="RefSeq" id="WP_207139043.1">
    <property type="nucleotide sequence ID" value="NZ_JAEKJZ010000001.1"/>
</dbReference>
<name>A0A939E9S9_9HYPH</name>
<evidence type="ECO:0000313" key="3">
    <source>
        <dbReference type="Proteomes" id="UP000664096"/>
    </source>
</evidence>
<gene>
    <name evidence="2" type="ORF">JF539_03955</name>
</gene>
<evidence type="ECO:0000259" key="1">
    <source>
        <dbReference type="Pfam" id="PF06114"/>
    </source>
</evidence>
<dbReference type="Gene3D" id="1.10.10.2910">
    <property type="match status" value="1"/>
</dbReference>
<dbReference type="Pfam" id="PF06114">
    <property type="entry name" value="Peptidase_M78"/>
    <property type="match status" value="1"/>
</dbReference>
<organism evidence="2 3">
    <name type="scientific">Roseibium aggregatum</name>
    <dbReference type="NCBI Taxonomy" id="187304"/>
    <lineage>
        <taxon>Bacteria</taxon>
        <taxon>Pseudomonadati</taxon>
        <taxon>Pseudomonadota</taxon>
        <taxon>Alphaproteobacteria</taxon>
        <taxon>Hyphomicrobiales</taxon>
        <taxon>Stappiaceae</taxon>
        <taxon>Roseibium</taxon>
    </lineage>
</organism>
<dbReference type="InterPro" id="IPR010359">
    <property type="entry name" value="IrrE_HExxH"/>
</dbReference>
<feature type="domain" description="IrrE N-terminal-like" evidence="1">
    <location>
        <begin position="166"/>
        <end position="254"/>
    </location>
</feature>
<sequence>MVDKSHRLFKALREAGISAEAIRSAWPSWWSEDAESSRSGKTELRFALSRSLGLDPQALLVGERVEFIWDDDARFKHLKTETAAERAALTSFGIAFARMLLRAFPETPTQSGYSALQLRSAILQSNKFVDLRALVATSWALGIPVAHLRIFPLRHKLMHAMVVTVEDRMVILLGKDAEYPAPIAFTLAHELGHIMLGHLKEVPALVDLEQDPNREEKDAEEKEADEFALELLTGSTHPEIEASTLNYSAQSLAEAALKSGEAHQIEPGTLALCLAYQTNTWPKAIAALKFMYTDRKPVWKEINLILESEIEWSLLPHETQLYIRKATGLLNER</sequence>
<reference evidence="2" key="1">
    <citation type="submission" date="2020-12" db="EMBL/GenBank/DDBJ databases">
        <title>Oil enriched cultivation method for isolating marine PHA-producing bacteria.</title>
        <authorList>
            <person name="Zheng W."/>
            <person name="Yu S."/>
            <person name="Huang Y."/>
        </authorList>
    </citation>
    <scope>NUCLEOTIDE SEQUENCE</scope>
    <source>
        <strain evidence="2">SY-2-12</strain>
    </source>
</reference>
<dbReference type="AlphaFoldDB" id="A0A939E9S9"/>
<evidence type="ECO:0000313" key="2">
    <source>
        <dbReference type="EMBL" id="MBN9669481.1"/>
    </source>
</evidence>